<evidence type="ECO:0000313" key="4">
    <source>
        <dbReference type="Proteomes" id="UP000011996"/>
    </source>
</evidence>
<protein>
    <submittedName>
        <fullName evidence="3">Putative secreted protein</fullName>
    </submittedName>
</protein>
<gene>
    <name evidence="3" type="ORF">RESH_05699</name>
</gene>
<evidence type="ECO:0000256" key="2">
    <source>
        <dbReference type="SAM" id="SignalP"/>
    </source>
</evidence>
<feature type="region of interest" description="Disordered" evidence="1">
    <location>
        <begin position="40"/>
        <end position="77"/>
    </location>
</feature>
<accession>M5RWB1</accession>
<dbReference type="RefSeq" id="WP_008671868.1">
    <property type="nucleotide sequence ID" value="NZ_ANOF01000186.1"/>
</dbReference>
<organism evidence="3 4">
    <name type="scientific">Rhodopirellula europaea SH398</name>
    <dbReference type="NCBI Taxonomy" id="1263868"/>
    <lineage>
        <taxon>Bacteria</taxon>
        <taxon>Pseudomonadati</taxon>
        <taxon>Planctomycetota</taxon>
        <taxon>Planctomycetia</taxon>
        <taxon>Pirellulales</taxon>
        <taxon>Pirellulaceae</taxon>
        <taxon>Rhodopirellula</taxon>
    </lineage>
</organism>
<dbReference type="Proteomes" id="UP000011996">
    <property type="component" value="Unassembled WGS sequence"/>
</dbReference>
<feature type="signal peptide" evidence="2">
    <location>
        <begin position="1"/>
        <end position="25"/>
    </location>
</feature>
<proteinExistence type="predicted"/>
<evidence type="ECO:0000313" key="3">
    <source>
        <dbReference type="EMBL" id="EMI23633.1"/>
    </source>
</evidence>
<evidence type="ECO:0000256" key="1">
    <source>
        <dbReference type="SAM" id="MobiDB-lite"/>
    </source>
</evidence>
<reference evidence="3 4" key="1">
    <citation type="journal article" date="2013" name="Mar. Genomics">
        <title>Expression of sulfatases in Rhodopirellula baltica and the diversity of sulfatases in the genus Rhodopirellula.</title>
        <authorList>
            <person name="Wegner C.E."/>
            <person name="Richter-Heitmann T."/>
            <person name="Klindworth A."/>
            <person name="Klockow C."/>
            <person name="Richter M."/>
            <person name="Achstetter T."/>
            <person name="Glockner F.O."/>
            <person name="Harder J."/>
        </authorList>
    </citation>
    <scope>NUCLEOTIDE SEQUENCE [LARGE SCALE GENOMIC DNA]</scope>
    <source>
        <strain evidence="3 4">SH398</strain>
    </source>
</reference>
<feature type="chain" id="PRO_5004070931" evidence="2">
    <location>
        <begin position="26"/>
        <end position="154"/>
    </location>
</feature>
<comment type="caution">
    <text evidence="3">The sequence shown here is derived from an EMBL/GenBank/DDBJ whole genome shotgun (WGS) entry which is preliminary data.</text>
</comment>
<sequence>MSRALLLIVVAVLLAGVSTPRSVEASCGDWLQHSGSASMSMVEPPAMRSSDLNPGQPGTPVNGMTSHGARESAGPSVPVKPCDGPLCGQLPTLPIQLPTVPTAERPHHDAIWKHASPSMSSGQFLCGVQDGSADVQPGFSLGIDRPPQMNLSLA</sequence>
<dbReference type="STRING" id="1263868.RESH_05699"/>
<dbReference type="PATRIC" id="fig|1263868.3.peg.6173"/>
<name>M5RWB1_9BACT</name>
<dbReference type="EMBL" id="ANOF01000186">
    <property type="protein sequence ID" value="EMI23633.1"/>
    <property type="molecule type" value="Genomic_DNA"/>
</dbReference>
<dbReference type="AlphaFoldDB" id="M5RWB1"/>
<keyword evidence="2" id="KW-0732">Signal</keyword>